<dbReference type="AlphaFoldDB" id="A0A2S4UN59"/>
<keyword evidence="1" id="KW-0732">Signal</keyword>
<evidence type="ECO:0000313" key="2">
    <source>
        <dbReference type="EMBL" id="POV98743.1"/>
    </source>
</evidence>
<name>A0A2S4UN59_9BASI</name>
<evidence type="ECO:0000313" key="3">
    <source>
        <dbReference type="Proteomes" id="UP000239156"/>
    </source>
</evidence>
<feature type="chain" id="PRO_5015542563" evidence="1">
    <location>
        <begin position="34"/>
        <end position="118"/>
    </location>
</feature>
<gene>
    <name evidence="2" type="ORF">PSTT_14222</name>
</gene>
<dbReference type="VEuPathDB" id="FungiDB:PSTT_14222"/>
<comment type="caution">
    <text evidence="2">The sequence shown here is derived from an EMBL/GenBank/DDBJ whole genome shotgun (WGS) entry which is preliminary data.</text>
</comment>
<dbReference type="Proteomes" id="UP000239156">
    <property type="component" value="Unassembled WGS sequence"/>
</dbReference>
<accession>A0A2S4UN59</accession>
<proteinExistence type="predicted"/>
<dbReference type="EMBL" id="PKSL01000218">
    <property type="protein sequence ID" value="POV98743.1"/>
    <property type="molecule type" value="Genomic_DNA"/>
</dbReference>
<feature type="signal peptide" evidence="1">
    <location>
        <begin position="1"/>
        <end position="33"/>
    </location>
</feature>
<sequence>MMIKPRSHRMMSHLDRIFILLAILSSLIGTLYAVPLELEQVTHNGSEYWVVIVAESPKSEPEFIPSSGQLRCGAKWKSWLGGNLERQGLQDQNRNWLSTRLTQGIDLTRLSTDRYGIQ</sequence>
<protein>
    <submittedName>
        <fullName evidence="2">Uncharacterized protein</fullName>
    </submittedName>
</protein>
<keyword evidence="3" id="KW-1185">Reference proteome</keyword>
<evidence type="ECO:0000256" key="1">
    <source>
        <dbReference type="SAM" id="SignalP"/>
    </source>
</evidence>
<organism evidence="2 3">
    <name type="scientific">Puccinia striiformis</name>
    <dbReference type="NCBI Taxonomy" id="27350"/>
    <lineage>
        <taxon>Eukaryota</taxon>
        <taxon>Fungi</taxon>
        <taxon>Dikarya</taxon>
        <taxon>Basidiomycota</taxon>
        <taxon>Pucciniomycotina</taxon>
        <taxon>Pucciniomycetes</taxon>
        <taxon>Pucciniales</taxon>
        <taxon>Pucciniaceae</taxon>
        <taxon>Puccinia</taxon>
    </lineage>
</organism>
<reference evidence="2" key="1">
    <citation type="submission" date="2017-12" db="EMBL/GenBank/DDBJ databases">
        <title>Gene loss provides genomic basis for host adaptation in cereal stripe rust fungi.</title>
        <authorList>
            <person name="Xia C."/>
        </authorList>
    </citation>
    <scope>NUCLEOTIDE SEQUENCE [LARGE SCALE GENOMIC DNA]</scope>
    <source>
        <strain evidence="2">93-210</strain>
    </source>
</reference>